<evidence type="ECO:0000313" key="2">
    <source>
        <dbReference type="EMBL" id="SDT86071.1"/>
    </source>
</evidence>
<dbReference type="PROSITE" id="PS50967">
    <property type="entry name" value="HRDC"/>
    <property type="match status" value="1"/>
</dbReference>
<dbReference type="InterPro" id="IPR027417">
    <property type="entry name" value="P-loop_NTPase"/>
</dbReference>
<dbReference type="SUPFAM" id="SSF52540">
    <property type="entry name" value="P-loop containing nucleoside triphosphate hydrolases"/>
    <property type="match status" value="2"/>
</dbReference>
<dbReference type="Pfam" id="PF14493">
    <property type="entry name" value="HTH_40"/>
    <property type="match status" value="1"/>
</dbReference>
<dbReference type="EMBL" id="FNLL01000002">
    <property type="protein sequence ID" value="SDT86071.1"/>
    <property type="molecule type" value="Genomic_DNA"/>
</dbReference>
<dbReference type="PANTHER" id="PTHR47642">
    <property type="entry name" value="ATP-DEPENDENT DNA HELICASE"/>
    <property type="match status" value="1"/>
</dbReference>
<accession>A0A1H2DTG1</accession>
<sequence length="834" mass="94826">MASTPSINHELQLAREFVQYTDSHIFLTGKAGTGKTTFLHDLKKDTAKRMIITAPTGVAAINAGGVTLHSFFQLAFGPFIPGSDAYENKRQRMFRFSKEKKRIIKSLDLLVIDEISMVRADLLDSVDSVLRQHRRNDQPFGGVQLLMIGDLHQLSPVAKQDEWKLLQQYYDSVYFFSSHALARTKLLTIELKHIYRQSDVRFIELLNRVRNNRLDADSIKKLNQRYIENHTPEKDQGYITLTTHNSSADTINRTRLAELAGKEYRFNAKISGDFPEHTYPTPGSLVLKEEAQVMFLRNDNSAEKRYYNGKIGKITEISMERISIACPDEPEEIEVEPVEWENIKYTVNEENKEIQEEIIGKFKQFPLKPAWAITVHKSQGLTFDKAVIDVNSAFVHGQVYVALSRCKTFEGMVLSSPIPSQGIETDDAVLDFVETARQAPPSDNLLRTAKISFQQKLIMECFDFQLLHNRLNYLVRLLLGNANLVQLSGITDMGRLQEMAWKNIFTISEKFKQQLRTIFEDNGLPETNDYLQERTRKASAWFQEQFSLIFDDLVQKFQVETDNKELAKRIGNALNNLKQDIIIKRAGIQSCENTFSPSHYLRSISKAELDFTPEKTKKAQTPAYSASDIEHPELFQQLKDWRTSTAKAQGIAHFQVLHQRILIQIAVSLPDTETKLKKISGVGKKTLEKYGKEILAQVVEYRKNHGIEKVILPEPKNIPEKKTSSGKPTGASNTMQTSFDMFNKGMAIADIAEERGLVESTIQNHLCFFIENSQLDINKVLSPEKQNAIEAALAKGPADSFKAVKQNLGDGFSYGDIKLMLAHKKHLESKQNQS</sequence>
<dbReference type="SMART" id="SM00341">
    <property type="entry name" value="HRDC"/>
    <property type="match status" value="1"/>
</dbReference>
<dbReference type="InterPro" id="IPR010997">
    <property type="entry name" value="HRDC-like_sf"/>
</dbReference>
<gene>
    <name evidence="2" type="ORF">SAMN04487931_102148</name>
</gene>
<dbReference type="Pfam" id="PF00570">
    <property type="entry name" value="HRDC"/>
    <property type="match status" value="1"/>
</dbReference>
<dbReference type="InterPro" id="IPR051055">
    <property type="entry name" value="PIF1_helicase"/>
</dbReference>
<dbReference type="AlphaFoldDB" id="A0A1H2DTG1"/>
<keyword evidence="3" id="KW-1185">Reference proteome</keyword>
<dbReference type="InterPro" id="IPR002121">
    <property type="entry name" value="HRDC_dom"/>
</dbReference>
<organism evidence="2 3">
    <name type="scientific">Desulfobacula phenolica</name>
    <dbReference type="NCBI Taxonomy" id="90732"/>
    <lineage>
        <taxon>Bacteria</taxon>
        <taxon>Pseudomonadati</taxon>
        <taxon>Thermodesulfobacteriota</taxon>
        <taxon>Desulfobacteria</taxon>
        <taxon>Desulfobacterales</taxon>
        <taxon>Desulfobacteraceae</taxon>
        <taxon>Desulfobacula</taxon>
    </lineage>
</organism>
<evidence type="ECO:0000259" key="1">
    <source>
        <dbReference type="PROSITE" id="PS50967"/>
    </source>
</evidence>
<evidence type="ECO:0000313" key="3">
    <source>
        <dbReference type="Proteomes" id="UP000199608"/>
    </source>
</evidence>
<protein>
    <submittedName>
        <fullName evidence="2">HRDC domain-containing protein</fullName>
    </submittedName>
</protein>
<dbReference type="GO" id="GO:0003678">
    <property type="term" value="F:DNA helicase activity"/>
    <property type="evidence" value="ECO:0007669"/>
    <property type="project" value="InterPro"/>
</dbReference>
<dbReference type="InterPro" id="IPR044876">
    <property type="entry name" value="HRDC_dom_sf"/>
</dbReference>
<dbReference type="GO" id="GO:0003676">
    <property type="term" value="F:nucleic acid binding"/>
    <property type="evidence" value="ECO:0007669"/>
    <property type="project" value="InterPro"/>
</dbReference>
<dbReference type="Pfam" id="PF05970">
    <property type="entry name" value="PIF1"/>
    <property type="match status" value="1"/>
</dbReference>
<dbReference type="PANTHER" id="PTHR47642:SF7">
    <property type="entry name" value="ATP-DEPENDENT DNA HELICASE PIF1"/>
    <property type="match status" value="1"/>
</dbReference>
<dbReference type="GO" id="GO:0006281">
    <property type="term" value="P:DNA repair"/>
    <property type="evidence" value="ECO:0007669"/>
    <property type="project" value="InterPro"/>
</dbReference>
<dbReference type="Proteomes" id="UP000199608">
    <property type="component" value="Unassembled WGS sequence"/>
</dbReference>
<proteinExistence type="predicted"/>
<dbReference type="Gene3D" id="2.30.30.940">
    <property type="match status" value="1"/>
</dbReference>
<dbReference type="Gene3D" id="3.40.50.300">
    <property type="entry name" value="P-loop containing nucleotide triphosphate hydrolases"/>
    <property type="match status" value="2"/>
</dbReference>
<name>A0A1H2DTG1_9BACT</name>
<dbReference type="CDD" id="cd18809">
    <property type="entry name" value="SF1_C_RecD"/>
    <property type="match status" value="1"/>
</dbReference>
<dbReference type="GO" id="GO:0000166">
    <property type="term" value="F:nucleotide binding"/>
    <property type="evidence" value="ECO:0007669"/>
    <property type="project" value="InterPro"/>
</dbReference>
<dbReference type="SUPFAM" id="SSF47819">
    <property type="entry name" value="HRDC-like"/>
    <property type="match status" value="1"/>
</dbReference>
<reference evidence="3" key="1">
    <citation type="submission" date="2016-10" db="EMBL/GenBank/DDBJ databases">
        <authorList>
            <person name="Varghese N."/>
            <person name="Submissions S."/>
        </authorList>
    </citation>
    <scope>NUCLEOTIDE SEQUENCE [LARGE SCALE GENOMIC DNA]</scope>
    <source>
        <strain evidence="3">DSM 3384</strain>
    </source>
</reference>
<feature type="domain" description="HRDC" evidence="1">
    <location>
        <begin position="628"/>
        <end position="708"/>
    </location>
</feature>
<dbReference type="RefSeq" id="WP_092230352.1">
    <property type="nucleotide sequence ID" value="NZ_FNLL01000002.1"/>
</dbReference>
<dbReference type="Gene3D" id="1.10.150.80">
    <property type="entry name" value="HRDC domain"/>
    <property type="match status" value="1"/>
</dbReference>
<dbReference type="GO" id="GO:0000723">
    <property type="term" value="P:telomere maintenance"/>
    <property type="evidence" value="ECO:0007669"/>
    <property type="project" value="InterPro"/>
</dbReference>
<dbReference type="FunFam" id="3.40.50.300:FF:001498">
    <property type="entry name" value="ATP-dependent DNA helicase"/>
    <property type="match status" value="1"/>
</dbReference>
<dbReference type="InterPro" id="IPR010285">
    <property type="entry name" value="DNA_helicase_pif1-like_DEAD"/>
</dbReference>
<dbReference type="InterPro" id="IPR029491">
    <property type="entry name" value="Helicase_HTH"/>
</dbReference>